<evidence type="ECO:0000313" key="4">
    <source>
        <dbReference type="Proteomes" id="UP000274756"/>
    </source>
</evidence>
<dbReference type="Proteomes" id="UP000274756">
    <property type="component" value="Unassembled WGS sequence"/>
</dbReference>
<proteinExistence type="predicted"/>
<evidence type="ECO:0000313" key="2">
    <source>
        <dbReference type="EMBL" id="VDN50489.1"/>
    </source>
</evidence>
<reference evidence="5" key="1">
    <citation type="submission" date="2016-04" db="UniProtKB">
        <authorList>
            <consortium name="WormBaseParasite"/>
        </authorList>
    </citation>
    <scope>IDENTIFICATION</scope>
</reference>
<protein>
    <submittedName>
        <fullName evidence="5">RanBD1 domain-containing protein</fullName>
    </submittedName>
</protein>
<dbReference type="SUPFAM" id="SSF50729">
    <property type="entry name" value="PH domain-like"/>
    <property type="match status" value="1"/>
</dbReference>
<feature type="domain" description="RanBD1" evidence="1">
    <location>
        <begin position="306"/>
        <end position="417"/>
    </location>
</feature>
<accession>A0A158Q464</accession>
<gene>
    <name evidence="2" type="ORF">DME_LOCUS462</name>
</gene>
<keyword evidence="4" id="KW-1185">Reference proteome</keyword>
<organism evidence="3 5">
    <name type="scientific">Dracunculus medinensis</name>
    <name type="common">Guinea worm</name>
    <dbReference type="NCBI Taxonomy" id="318479"/>
    <lineage>
        <taxon>Eukaryota</taxon>
        <taxon>Metazoa</taxon>
        <taxon>Ecdysozoa</taxon>
        <taxon>Nematoda</taxon>
        <taxon>Chromadorea</taxon>
        <taxon>Rhabditida</taxon>
        <taxon>Spirurina</taxon>
        <taxon>Dracunculoidea</taxon>
        <taxon>Dracunculidae</taxon>
        <taxon>Dracunculus</taxon>
    </lineage>
</organism>
<evidence type="ECO:0000313" key="5">
    <source>
        <dbReference type="WBParaSite" id="DME_0000409801-mRNA-1"/>
    </source>
</evidence>
<dbReference type="SMART" id="SM00160">
    <property type="entry name" value="RanBD"/>
    <property type="match status" value="1"/>
</dbReference>
<reference evidence="2 4" key="2">
    <citation type="submission" date="2018-11" db="EMBL/GenBank/DDBJ databases">
        <authorList>
            <consortium name="Pathogen Informatics"/>
        </authorList>
    </citation>
    <scope>NUCLEOTIDE SEQUENCE [LARGE SCALE GENOMIC DNA]</scope>
</reference>
<sequence length="422" mass="47537">MSSHTKGKNELTEMFLEKMNILNRRFLDVIEDAVRRLPCCDLAPSVVPNIIDIRSSSHTLVIANCESPTEKKSLLHINLRPKKLLEKMSPTIKDYLKYVEQLDQIYGSKNIEMDEKIEKKSENIEMIEMEEEIFSHKKDELKKIGELKKTEHVDVPFPDLPTEKPKSYVPAQKKFGLDFFADLNKPQKLALFRSDLSKNMDEESTSQVTQVLSSTFGNGQASTYISDKVSQISALPQISTASLVATAPPLPALTQIATAPQISMPEIWTTSQISIPQQTTMLQQISAGQSIFTGSTTERQAIEDAEYQPPKPEDVAFEEPDAVFSTKCSCFMLKDDVYKKFGVGYMFIKKRVDKRILLVRMATSTGNILLNALIDSSMKCSRLAENKLRITCVSDNALGTYLFRFVDNASSKFVEDEISRTC</sequence>
<dbReference type="EMBL" id="UYYG01000003">
    <property type="protein sequence ID" value="VDN50489.1"/>
    <property type="molecule type" value="Genomic_DNA"/>
</dbReference>
<dbReference type="InterPro" id="IPR000156">
    <property type="entry name" value="Ran_bind_dom"/>
</dbReference>
<name>A0A158Q464_DRAME</name>
<dbReference type="WBParaSite" id="DME_0000409801-mRNA-1">
    <property type="protein sequence ID" value="DME_0000409801-mRNA-1"/>
    <property type="gene ID" value="DME_0000409801"/>
</dbReference>
<dbReference type="OrthoDB" id="10062131at2759"/>
<dbReference type="AlphaFoldDB" id="A0A158Q464"/>
<evidence type="ECO:0000259" key="1">
    <source>
        <dbReference type="SMART" id="SM00160"/>
    </source>
</evidence>
<dbReference type="Proteomes" id="UP000038040">
    <property type="component" value="Unplaced"/>
</dbReference>
<dbReference type="Gene3D" id="2.30.29.30">
    <property type="entry name" value="Pleckstrin-homology domain (PH domain)/Phosphotyrosine-binding domain (PTB)"/>
    <property type="match status" value="1"/>
</dbReference>
<evidence type="ECO:0000313" key="3">
    <source>
        <dbReference type="Proteomes" id="UP000038040"/>
    </source>
</evidence>
<dbReference type="STRING" id="318479.A0A158Q464"/>
<dbReference type="InterPro" id="IPR011993">
    <property type="entry name" value="PH-like_dom_sf"/>
</dbReference>